<dbReference type="EMBL" id="CP163431">
    <property type="protein sequence ID" value="XDQ02924.1"/>
    <property type="molecule type" value="Genomic_DNA"/>
</dbReference>
<name>A0AB39MA81_9ACTN</name>
<organism evidence="2">
    <name type="scientific">Streptomyces sp. R08</name>
    <dbReference type="NCBI Taxonomy" id="3238624"/>
    <lineage>
        <taxon>Bacteria</taxon>
        <taxon>Bacillati</taxon>
        <taxon>Actinomycetota</taxon>
        <taxon>Actinomycetes</taxon>
        <taxon>Kitasatosporales</taxon>
        <taxon>Streptomycetaceae</taxon>
        <taxon>Streptomyces</taxon>
    </lineage>
</organism>
<dbReference type="InterPro" id="IPR053136">
    <property type="entry name" value="UTP_pyrophosphatase-like"/>
</dbReference>
<accession>A0AB39MA81</accession>
<feature type="domain" description="YgjP-like metallopeptidase" evidence="1">
    <location>
        <begin position="22"/>
        <end position="225"/>
    </location>
</feature>
<sequence length="237" mass="27679">MAVKVLRVDDLDVQVRVSERRRHVRLTVERDSTVSVTVPPGTEYAELIKLIRSRRQWLYGKLAERESLSQGRPPREFVSGEGFPYLGRSHRLLVVETCPTDVRLLRGRLEIRQDVLHDSCTALIAWYTRRGASWLPGRLRPWAERLDVACGELRIRPLGYRWGSCSLNGDLNIHWATMQLPPDLIDYVLVHELTHVQVPNHNERFWRTVQRAMPDCHARRDRLRRLGPDLWLPESKT</sequence>
<dbReference type="InterPro" id="IPR002725">
    <property type="entry name" value="YgjP-like_metallopeptidase"/>
</dbReference>
<proteinExistence type="predicted"/>
<dbReference type="Pfam" id="PF01863">
    <property type="entry name" value="YgjP-like"/>
    <property type="match status" value="1"/>
</dbReference>
<dbReference type="AlphaFoldDB" id="A0AB39MA81"/>
<dbReference type="CDD" id="cd07344">
    <property type="entry name" value="M48_yhfN_like"/>
    <property type="match status" value="1"/>
</dbReference>
<dbReference type="RefSeq" id="WP_369188978.1">
    <property type="nucleotide sequence ID" value="NZ_CP163431.1"/>
</dbReference>
<dbReference type="PANTHER" id="PTHR30399:SF1">
    <property type="entry name" value="UTP PYROPHOSPHATASE"/>
    <property type="match status" value="1"/>
</dbReference>
<protein>
    <submittedName>
        <fullName evidence="2">M48 family metallopeptidase</fullName>
    </submittedName>
</protein>
<gene>
    <name evidence="2" type="ORF">AB5J58_23440</name>
</gene>
<dbReference type="PANTHER" id="PTHR30399">
    <property type="entry name" value="UNCHARACTERIZED PROTEIN YGJP"/>
    <property type="match status" value="1"/>
</dbReference>
<evidence type="ECO:0000313" key="2">
    <source>
        <dbReference type="EMBL" id="XDQ02924.1"/>
    </source>
</evidence>
<reference evidence="2" key="1">
    <citation type="submission" date="2024-07" db="EMBL/GenBank/DDBJ databases">
        <authorList>
            <person name="Yu S.T."/>
        </authorList>
    </citation>
    <scope>NUCLEOTIDE SEQUENCE</scope>
    <source>
        <strain evidence="2">R08</strain>
    </source>
</reference>
<evidence type="ECO:0000259" key="1">
    <source>
        <dbReference type="Pfam" id="PF01863"/>
    </source>
</evidence>
<dbReference type="Gene3D" id="3.30.2010.10">
    <property type="entry name" value="Metalloproteases ('zincins'), catalytic domain"/>
    <property type="match status" value="1"/>
</dbReference>